<dbReference type="AlphaFoldDB" id="A0A401IRX2"/>
<keyword evidence="2" id="KW-1185">Reference proteome</keyword>
<sequence length="344" mass="40021">MNLKVEVENSAFLDVDIKNILYFTGSNQDLLWKFFRSFSHYEERNNELTSNVYGENGIEISLGDQPLSPKNNIFHFIDSRESIYQQMTYHKPSLLFSYLNSFVENNSVSKSIERINDELYKLNFVLQDLSHQFSDSLNIDLKDIDYLSLLKNNLQLGYLESDKFLPLEFMNTDELVDEYLNLIRKSLAENSNTHWIILYNLDNYISKKKSSELVDKLKELSQSSNLKIIYINNNLNALKLDPTDIEKIVVVSKESTQLPPYDLLLNSFKLHYPNSLLISDQDFVDSICRIVPFIGNKGEDVYLTGKDLVLLKIANILFDYETSFDQKYISLTTSEVEFLNKQEP</sequence>
<protein>
    <submittedName>
        <fullName evidence="1">Uncharacterized protein</fullName>
    </submittedName>
</protein>
<name>A0A401IRX2_9LACO</name>
<evidence type="ECO:0000313" key="1">
    <source>
        <dbReference type="EMBL" id="GBG94282.1"/>
    </source>
</evidence>
<comment type="caution">
    <text evidence="1">The sequence shown here is derived from an EMBL/GenBank/DDBJ whole genome shotgun (WGS) entry which is preliminary data.</text>
</comment>
<dbReference type="RefSeq" id="WP_124975537.1">
    <property type="nucleotide sequence ID" value="NZ_BFFP01000008.1"/>
</dbReference>
<dbReference type="OrthoDB" id="2181410at2"/>
<dbReference type="Proteomes" id="UP000286848">
    <property type="component" value="Unassembled WGS sequence"/>
</dbReference>
<organism evidence="1 2">
    <name type="scientific">Ligilactobacillus salitolerans</name>
    <dbReference type="NCBI Taxonomy" id="1808352"/>
    <lineage>
        <taxon>Bacteria</taxon>
        <taxon>Bacillati</taxon>
        <taxon>Bacillota</taxon>
        <taxon>Bacilli</taxon>
        <taxon>Lactobacillales</taxon>
        <taxon>Lactobacillaceae</taxon>
        <taxon>Ligilactobacillus</taxon>
    </lineage>
</organism>
<evidence type="ECO:0000313" key="2">
    <source>
        <dbReference type="Proteomes" id="UP000286848"/>
    </source>
</evidence>
<accession>A0A401IRX2</accession>
<proteinExistence type="predicted"/>
<gene>
    <name evidence="1" type="ORF">LFYK43_07410</name>
</gene>
<dbReference type="EMBL" id="BFFP01000008">
    <property type="protein sequence ID" value="GBG94282.1"/>
    <property type="molecule type" value="Genomic_DNA"/>
</dbReference>
<reference evidence="1 2" key="1">
    <citation type="journal article" date="2019" name="Int. J. Syst. Evol. Microbiol.">
        <title>Lactobacillus salitolerans sp. nov., a novel lactic acid bacterium isolated from spent mushroom substrates.</title>
        <authorList>
            <person name="Tohno M."/>
            <person name="Tanizawa Y."/>
            <person name="Kojima Y."/>
            <person name="Sakamoto M."/>
            <person name="Nakamura Y."/>
            <person name="Ohkuma M."/>
            <person name="Kobayashi H."/>
        </authorList>
    </citation>
    <scope>NUCLEOTIDE SEQUENCE [LARGE SCALE GENOMIC DNA]</scope>
    <source>
        <strain evidence="1 2">YK43</strain>
    </source>
</reference>